<dbReference type="PANTHER" id="PTHR19923:SF0">
    <property type="entry name" value="PLEIOTROPIC REGULATOR 1"/>
    <property type="match status" value="1"/>
</dbReference>
<dbReference type="GO" id="GO:0000398">
    <property type="term" value="P:mRNA splicing, via spliceosome"/>
    <property type="evidence" value="ECO:0007669"/>
    <property type="project" value="InterPro"/>
</dbReference>
<evidence type="ECO:0000313" key="2">
    <source>
        <dbReference type="Proteomes" id="UP000811609"/>
    </source>
</evidence>
<evidence type="ECO:0000313" key="1">
    <source>
        <dbReference type="EMBL" id="KAG6650893.1"/>
    </source>
</evidence>
<keyword evidence="2" id="KW-1185">Reference proteome</keyword>
<proteinExistence type="predicted"/>
<gene>
    <name evidence="1" type="ORF">CIPAW_06G074500</name>
</gene>
<dbReference type="GO" id="GO:0071011">
    <property type="term" value="C:precatalytic spliceosome"/>
    <property type="evidence" value="ECO:0007669"/>
    <property type="project" value="TreeGrafter"/>
</dbReference>
<comment type="caution">
    <text evidence="1">The sequence shown here is derived from an EMBL/GenBank/DDBJ whole genome shotgun (WGS) entry which is preliminary data.</text>
</comment>
<dbReference type="GO" id="GO:0071013">
    <property type="term" value="C:catalytic step 2 spliceosome"/>
    <property type="evidence" value="ECO:0007669"/>
    <property type="project" value="TreeGrafter"/>
</dbReference>
<dbReference type="EMBL" id="CM031814">
    <property type="protein sequence ID" value="KAG6650893.1"/>
    <property type="molecule type" value="Genomic_DNA"/>
</dbReference>
<organism evidence="1 2">
    <name type="scientific">Carya illinoinensis</name>
    <name type="common">Pecan</name>
    <dbReference type="NCBI Taxonomy" id="32201"/>
    <lineage>
        <taxon>Eukaryota</taxon>
        <taxon>Viridiplantae</taxon>
        <taxon>Streptophyta</taxon>
        <taxon>Embryophyta</taxon>
        <taxon>Tracheophyta</taxon>
        <taxon>Spermatophyta</taxon>
        <taxon>Magnoliopsida</taxon>
        <taxon>eudicotyledons</taxon>
        <taxon>Gunneridae</taxon>
        <taxon>Pentapetalae</taxon>
        <taxon>rosids</taxon>
        <taxon>fabids</taxon>
        <taxon>Fagales</taxon>
        <taxon>Juglandaceae</taxon>
        <taxon>Carya</taxon>
    </lineage>
</organism>
<dbReference type="PANTHER" id="PTHR19923">
    <property type="entry name" value="WD40 REPEAT PROTEINPRL1/PRL2-RELATED"/>
    <property type="match status" value="1"/>
</dbReference>
<sequence>MSFSFLKFLINNRHTTILYAYGLATRRVHYPHQPWPLFQREIGQDKAYINETLFTLFFVSFILVWDICSKAQIFALTGHDNTICSVFTRPVDPKLLLALMTQPSSFGTSDSEKQCLLSLTIKSWCEQWHRILKRIVLRLLQLTTLRNLTSRKGNSYITCCDNGSLWFWDWKSDHNFQQAQTIVQPGSLDSEAGIYATCYDLIGSRLVTCEADKTIKMWKEDENATPETHPVNFKPPKDIRWF</sequence>
<dbReference type="AlphaFoldDB" id="A0A8T1Q929"/>
<dbReference type="GO" id="GO:0000974">
    <property type="term" value="C:Prp19 complex"/>
    <property type="evidence" value="ECO:0007669"/>
    <property type="project" value="TreeGrafter"/>
</dbReference>
<dbReference type="InterPro" id="IPR045241">
    <property type="entry name" value="Prp46/PLRG1-like"/>
</dbReference>
<protein>
    <submittedName>
        <fullName evidence="1">Uncharacterized protein</fullName>
    </submittedName>
</protein>
<reference evidence="1" key="1">
    <citation type="submission" date="2020-12" db="EMBL/GenBank/DDBJ databases">
        <title>WGS assembly of Carya illinoinensis cv. Pawnee.</title>
        <authorList>
            <person name="Platts A."/>
            <person name="Shu S."/>
            <person name="Wright S."/>
            <person name="Barry K."/>
            <person name="Edger P."/>
            <person name="Pires J.C."/>
            <person name="Schmutz J."/>
        </authorList>
    </citation>
    <scope>NUCLEOTIDE SEQUENCE</scope>
    <source>
        <tissue evidence="1">Leaf</tissue>
    </source>
</reference>
<name>A0A8T1Q929_CARIL</name>
<accession>A0A8T1Q929</accession>
<dbReference type="Proteomes" id="UP000811609">
    <property type="component" value="Chromosome 6"/>
</dbReference>